<feature type="region of interest" description="Disordered" evidence="1">
    <location>
        <begin position="1"/>
        <end position="23"/>
    </location>
</feature>
<evidence type="ECO:0000313" key="2">
    <source>
        <dbReference type="EMBL" id="PRQ09700.1"/>
    </source>
</evidence>
<dbReference type="OrthoDB" id="9796628at2"/>
<feature type="compositionally biased region" description="Polar residues" evidence="1">
    <location>
        <begin position="1"/>
        <end position="18"/>
    </location>
</feature>
<gene>
    <name evidence="2" type="ORF">ENSA7_04540</name>
</gene>
<accession>A0A2S9YX93</accession>
<sequence>MSRSSAVKRQAPSASLQSESDEQAWADHELVHGELAHELTSEVEAGLELELADDPYPQLPADHQEALRAELQDRLGAYLSSGRARVVITDNLRTMMSVKRGHGVYTFRLHHMFVDAPPLLLRAVVAYAEQQDPEASEQLRNFIDANEDVIRQRGGPRPFTVDVEGRYHNLQTIFDTLNADYFGGAIKARITWGPRTNRKRGRASIKLGSYTVEDELIRVHPVLDAADVPRHYLAWVVYHEMLHEVHDMPIVDGRRVYHTRAFRQAEAKFDQYAEAVLWERQNLDKLLNR</sequence>
<organism evidence="2 3">
    <name type="scientific">Enhygromyxa salina</name>
    <dbReference type="NCBI Taxonomy" id="215803"/>
    <lineage>
        <taxon>Bacteria</taxon>
        <taxon>Pseudomonadati</taxon>
        <taxon>Myxococcota</taxon>
        <taxon>Polyangia</taxon>
        <taxon>Nannocystales</taxon>
        <taxon>Nannocystaceae</taxon>
        <taxon>Enhygromyxa</taxon>
    </lineage>
</organism>
<dbReference type="AlphaFoldDB" id="A0A2S9YX93"/>
<dbReference type="EMBL" id="PVNL01000013">
    <property type="protein sequence ID" value="PRQ09700.1"/>
    <property type="molecule type" value="Genomic_DNA"/>
</dbReference>
<dbReference type="Proteomes" id="UP000238823">
    <property type="component" value="Unassembled WGS sequence"/>
</dbReference>
<evidence type="ECO:0000313" key="3">
    <source>
        <dbReference type="Proteomes" id="UP000238823"/>
    </source>
</evidence>
<name>A0A2S9YX93_9BACT</name>
<evidence type="ECO:0000256" key="1">
    <source>
        <dbReference type="SAM" id="MobiDB-lite"/>
    </source>
</evidence>
<comment type="caution">
    <text evidence="2">The sequence shown here is derived from an EMBL/GenBank/DDBJ whole genome shotgun (WGS) entry which is preliminary data.</text>
</comment>
<reference evidence="2 3" key="1">
    <citation type="submission" date="2018-03" db="EMBL/GenBank/DDBJ databases">
        <title>Draft Genome Sequences of the Obligatory Marine Myxobacteria Enhygromyxa salina SWB007.</title>
        <authorList>
            <person name="Poehlein A."/>
            <person name="Moghaddam J.A."/>
            <person name="Harms H."/>
            <person name="Alanjari M."/>
            <person name="Koenig G.M."/>
            <person name="Daniel R."/>
            <person name="Schaeberle T.F."/>
        </authorList>
    </citation>
    <scope>NUCLEOTIDE SEQUENCE [LARGE SCALE GENOMIC DNA]</scope>
    <source>
        <strain evidence="2 3">SWB007</strain>
    </source>
</reference>
<proteinExistence type="predicted"/>
<protein>
    <submittedName>
        <fullName evidence="2">SprT-like family protein</fullName>
    </submittedName>
</protein>
<dbReference type="RefSeq" id="WP_106087542.1">
    <property type="nucleotide sequence ID" value="NZ_PVNL01000013.1"/>
</dbReference>